<evidence type="ECO:0000313" key="2">
    <source>
        <dbReference type="EMBL" id="UQC91338.1"/>
    </source>
</evidence>
<name>A0A9Q8T9E3_9PEZI</name>
<organism evidence="2 3">
    <name type="scientific">Colletotrichum lupini</name>
    <dbReference type="NCBI Taxonomy" id="145971"/>
    <lineage>
        <taxon>Eukaryota</taxon>
        <taxon>Fungi</taxon>
        <taxon>Dikarya</taxon>
        <taxon>Ascomycota</taxon>
        <taxon>Pezizomycotina</taxon>
        <taxon>Sordariomycetes</taxon>
        <taxon>Hypocreomycetidae</taxon>
        <taxon>Glomerellales</taxon>
        <taxon>Glomerellaceae</taxon>
        <taxon>Colletotrichum</taxon>
        <taxon>Colletotrichum acutatum species complex</taxon>
    </lineage>
</organism>
<dbReference type="EMBL" id="CP019481">
    <property type="protein sequence ID" value="UQC91338.1"/>
    <property type="molecule type" value="Genomic_DNA"/>
</dbReference>
<sequence>PVLGQDSSKKRTEGKLASDNNCSISNHDQATGSSHLILSFPRPQTTGAVQIEALPHRVRLTPRTTTTHHALRNVNLLRVPNTCSSFCFFPPIFLLLFPLSFYNYRSITLLKLDSASLCANCAYARACHHNLEPTTPPPIPAPSVRGNSAPTPSKHPALSTSASTASLCTSRRKAATAHSVPSIVILSCPVHLLFFNIPNDIINFTYQYPIASNPIPFTYTHTTPPPPHTTAFTMFGIQHHPDLTRKRGRDDEEDMHNGTLSFGEHRNKRLQCLPLRTSPTSSKRWSTPVIPLNAAPCTLTPGDSDSEEQPRSHFSPWSSSPAPMSCQPSPFGPTEPDRDMDMMDTMSPPPVPQQHIQSDQPASVNGRMPTPIQPNFASQFMNGGSSARDWRGPGPAVSHRTGVVNMGHMHAGFGSDESRSIPRTMEGTDDWHNIQNRRLPSPISEGEDSASHLGSGSLSPPGMVLDNGFPSNLTARLEQSSLNGHDHHDMGMMDVEDHSHMMSDDPVITTIDAAPLETTSAPATPSPGRKGHIRSRHTVNSWTWQPGMKKSFSIGYRADCEKCRLKVPGHFNHIVVS</sequence>
<feature type="non-terminal residue" evidence="2">
    <location>
        <position position="1"/>
    </location>
</feature>
<dbReference type="AlphaFoldDB" id="A0A9Q8T9E3"/>
<feature type="compositionally biased region" description="Low complexity" evidence="1">
    <location>
        <begin position="453"/>
        <end position="462"/>
    </location>
</feature>
<keyword evidence="3" id="KW-1185">Reference proteome</keyword>
<evidence type="ECO:0000256" key="1">
    <source>
        <dbReference type="SAM" id="MobiDB-lite"/>
    </source>
</evidence>
<accession>A0A9Q8T9E3</accession>
<dbReference type="GeneID" id="73350800"/>
<gene>
    <name evidence="2" type="ORF">CLUP02_16872</name>
</gene>
<proteinExistence type="predicted"/>
<feature type="region of interest" description="Disordered" evidence="1">
    <location>
        <begin position="277"/>
        <end position="343"/>
    </location>
</feature>
<feature type="region of interest" description="Disordered" evidence="1">
    <location>
        <begin position="426"/>
        <end position="470"/>
    </location>
</feature>
<dbReference type="Proteomes" id="UP000830671">
    <property type="component" value="Chromosome 9"/>
</dbReference>
<dbReference type="RefSeq" id="XP_049152937.1">
    <property type="nucleotide sequence ID" value="XM_049295790.1"/>
</dbReference>
<feature type="region of interest" description="Disordered" evidence="1">
    <location>
        <begin position="1"/>
        <end position="27"/>
    </location>
</feature>
<feature type="compositionally biased region" description="Polar residues" evidence="1">
    <location>
        <begin position="18"/>
        <end position="27"/>
    </location>
</feature>
<feature type="compositionally biased region" description="Basic and acidic residues" evidence="1">
    <location>
        <begin position="7"/>
        <end position="16"/>
    </location>
</feature>
<reference evidence="2" key="1">
    <citation type="journal article" date="2021" name="Mol. Plant Microbe Interact.">
        <title>Complete Genome Sequence of the Plant-Pathogenic Fungus Colletotrichum lupini.</title>
        <authorList>
            <person name="Baroncelli R."/>
            <person name="Pensec F."/>
            <person name="Da Lio D."/>
            <person name="Boufleur T."/>
            <person name="Vicente I."/>
            <person name="Sarrocco S."/>
            <person name="Picot A."/>
            <person name="Baraldi E."/>
            <person name="Sukno S."/>
            <person name="Thon M."/>
            <person name="Le Floch G."/>
        </authorList>
    </citation>
    <scope>NUCLEOTIDE SEQUENCE</scope>
    <source>
        <strain evidence="2">IMI 504893</strain>
    </source>
</reference>
<feature type="region of interest" description="Disordered" evidence="1">
    <location>
        <begin position="137"/>
        <end position="161"/>
    </location>
</feature>
<evidence type="ECO:0000313" key="3">
    <source>
        <dbReference type="Proteomes" id="UP000830671"/>
    </source>
</evidence>
<feature type="compositionally biased region" description="Polar residues" evidence="1">
    <location>
        <begin position="315"/>
        <end position="328"/>
    </location>
</feature>
<protein>
    <submittedName>
        <fullName evidence="2">Uncharacterized protein</fullName>
    </submittedName>
</protein>
<dbReference type="KEGG" id="clup:CLUP02_16872"/>